<name>A0ACB7IMI8_PLECO</name>
<evidence type="ECO:0000313" key="2">
    <source>
        <dbReference type="Proteomes" id="UP000824881"/>
    </source>
</evidence>
<dbReference type="EMBL" id="WQMT02000010">
    <property type="protein sequence ID" value="KAG9218196.1"/>
    <property type="molecule type" value="Genomic_DNA"/>
</dbReference>
<reference evidence="1 2" key="1">
    <citation type="journal article" date="2021" name="Appl. Environ. Microbiol.">
        <title>Genetic linkage and physical mapping for an oyster mushroom Pleurotus cornucopiae and QTL analysis for the trait cap color.</title>
        <authorList>
            <person name="Zhang Y."/>
            <person name="Gao W."/>
            <person name="Sonnenberg A."/>
            <person name="Chen Q."/>
            <person name="Zhang J."/>
            <person name="Huang C."/>
        </authorList>
    </citation>
    <scope>NUCLEOTIDE SEQUENCE [LARGE SCALE GENOMIC DNA]</scope>
    <source>
        <strain evidence="1">CCMSSC00406</strain>
    </source>
</reference>
<proteinExistence type="predicted"/>
<evidence type="ECO:0000313" key="1">
    <source>
        <dbReference type="EMBL" id="KAG9218196.1"/>
    </source>
</evidence>
<organism evidence="1 2">
    <name type="scientific">Pleurotus cornucopiae</name>
    <name type="common">Cornucopia mushroom</name>
    <dbReference type="NCBI Taxonomy" id="5321"/>
    <lineage>
        <taxon>Eukaryota</taxon>
        <taxon>Fungi</taxon>
        <taxon>Dikarya</taxon>
        <taxon>Basidiomycota</taxon>
        <taxon>Agaricomycotina</taxon>
        <taxon>Agaricomycetes</taxon>
        <taxon>Agaricomycetidae</taxon>
        <taxon>Agaricales</taxon>
        <taxon>Pleurotineae</taxon>
        <taxon>Pleurotaceae</taxon>
        <taxon>Pleurotus</taxon>
    </lineage>
</organism>
<dbReference type="Proteomes" id="UP000824881">
    <property type="component" value="Unassembled WGS sequence"/>
</dbReference>
<comment type="caution">
    <text evidence="1">The sequence shown here is derived from an EMBL/GenBank/DDBJ whole genome shotgun (WGS) entry which is preliminary data.</text>
</comment>
<protein>
    <submittedName>
        <fullName evidence="1">Uncharacterized protein</fullName>
    </submittedName>
</protein>
<accession>A0ACB7IMI8</accession>
<keyword evidence="2" id="KW-1185">Reference proteome</keyword>
<gene>
    <name evidence="1" type="ORF">CCMSSC00406_0005877</name>
</gene>
<sequence>MTVSLIQRPLRGSRIASFYPVKSLPALSSLDSAFQLQEYISLLIRLDVHDVETIVSIPGKSSSNGQQGDAGGESDNGEDAKGKAEVMVDKACWIYEQLRRLAQDLTHPLITMLQQECTRATCPEMKAGEWLYLCVAHGTDGAMESCCAIDYILHTLDSATALLNSPRTFPSRLQIPPASHRHFSSLARRLGRIFAHAYFHHREAFEQAEAESSLYARFLALTSKFDLVPPEFLVIPQRFAHHDPAYNGEDHDRMRRDVGPPSLRSASLQPQHSSETRDQHPDLLEPSRTHYGHPLGGPPGLGIDTSAAPTADTSAPVISDSGNESPRKVGRSRTDTMVLSDVSYITEELAKSDSGSKTAESADPASTESNNFQILGRAASSEPPPINPYDQFLDAPALAPPAVPDATTESAQPESAPVPLDAPLEQEEIVPEAAQPPAEPEQKVDQPFITPSYSTAPAEIVSEPTAVVVGKPEETKEPSSLEAEVTDDSTAPPNEAKPEPPITQNPMTEETTSLALEPSEASLMTPLPADEAHEPAPQTEASTAAPPDTLSPSAQETSLPAEDAPPSSSTTATETSEADTTSGRDPAPATVDVPASVESVVSAPTASAEAPPVPENELAALSGPASSESDKATELDAETKESSKAETTHSTDASPST</sequence>